<reference evidence="21 22" key="1">
    <citation type="submission" date="2020-08" db="EMBL/GenBank/DDBJ databases">
        <title>Genomic Encyclopedia of Type Strains, Phase IV (KMG-IV): sequencing the most valuable type-strain genomes for metagenomic binning, comparative biology and taxonomic classification.</title>
        <authorList>
            <person name="Goeker M."/>
        </authorList>
    </citation>
    <scope>NUCLEOTIDE SEQUENCE [LARGE SCALE GENOMIC DNA]</scope>
    <source>
        <strain evidence="21 22">DSM 29050</strain>
    </source>
</reference>
<sequence length="371" mass="39015">MIMLKKFLVVVAAMAMPSLALAQPANPAPAPVTKEVAAPVVATPAAAAPAAAEAAAAPAAAAAPKSMDGSLPGYTPMRPDYANSVGMPKAKEVDFQEQFSDNGQYAKWINNAILLPIITIISMFVLGLLLWVIVRFNRRANPVPSKTTHNTFIEVVWTLVPVLILLGIAYPSLDLLAKQFKPAPADAVTIKATGYQWYWGYTYPDHGGFEVVSNMLKEQGDVAKGERFRTENDGPKLMAADNRMVVPVGVPIRIQTTAADVIHAFAVPSLWFKLDAVPGRLNEKSLTITKPGVYFGQCSELCGARHAFMPIVVEALPPEKFAAWVKAQGGTMPGAEKPAPAAAPAVAAPAAAAGTAPTTDTAAAPAAAPTK</sequence>
<feature type="chain" id="PRO_5032790782" description="Cytochrome c oxidase subunit 2" evidence="18">
    <location>
        <begin position="23"/>
        <end position="371"/>
    </location>
</feature>
<feature type="transmembrane region" description="Helical" evidence="17">
    <location>
        <begin position="113"/>
        <end position="134"/>
    </location>
</feature>
<keyword evidence="9 17" id="KW-1133">Transmembrane helix</keyword>
<evidence type="ECO:0000256" key="3">
    <source>
        <dbReference type="ARBA" id="ARBA00022448"/>
    </source>
</evidence>
<protein>
    <recommendedName>
        <fullName evidence="15">Cytochrome c oxidase subunit 2</fullName>
        <ecNumber evidence="15">7.1.1.9</ecNumber>
    </recommendedName>
</protein>
<comment type="catalytic activity">
    <reaction evidence="13 15">
        <text>4 Fe(II)-[cytochrome c] + O2 + 8 H(+)(in) = 4 Fe(III)-[cytochrome c] + 2 H2O + 4 H(+)(out)</text>
        <dbReference type="Rhea" id="RHEA:11436"/>
        <dbReference type="Rhea" id="RHEA-COMP:10350"/>
        <dbReference type="Rhea" id="RHEA-COMP:14399"/>
        <dbReference type="ChEBI" id="CHEBI:15377"/>
        <dbReference type="ChEBI" id="CHEBI:15378"/>
        <dbReference type="ChEBI" id="CHEBI:15379"/>
        <dbReference type="ChEBI" id="CHEBI:29033"/>
        <dbReference type="ChEBI" id="CHEBI:29034"/>
        <dbReference type="EC" id="7.1.1.9"/>
    </reaction>
</comment>
<dbReference type="SUPFAM" id="SSF81464">
    <property type="entry name" value="Cytochrome c oxidase subunit II-like, transmembrane region"/>
    <property type="match status" value="1"/>
</dbReference>
<evidence type="ECO:0000259" key="19">
    <source>
        <dbReference type="PROSITE" id="PS50857"/>
    </source>
</evidence>
<dbReference type="Pfam" id="PF02790">
    <property type="entry name" value="COX2_TM"/>
    <property type="match status" value="1"/>
</dbReference>
<evidence type="ECO:0000256" key="16">
    <source>
        <dbReference type="SAM" id="MobiDB-lite"/>
    </source>
</evidence>
<feature type="compositionally biased region" description="Low complexity" evidence="16">
    <location>
        <begin position="338"/>
        <end position="371"/>
    </location>
</feature>
<comment type="function">
    <text evidence="12 15">Subunits I and II form the functional core of the enzyme complex. Electrons originating in cytochrome c are transferred via heme a and Cu(A) to the binuclear center formed by heme a3 and Cu(B).</text>
</comment>
<organism evidence="21 22">
    <name type="scientific">Sphingorhabdus rigui</name>
    <dbReference type="NCBI Taxonomy" id="1282858"/>
    <lineage>
        <taxon>Bacteria</taxon>
        <taxon>Pseudomonadati</taxon>
        <taxon>Pseudomonadota</taxon>
        <taxon>Alphaproteobacteria</taxon>
        <taxon>Sphingomonadales</taxon>
        <taxon>Sphingomonadaceae</taxon>
        <taxon>Sphingorhabdus</taxon>
    </lineage>
</organism>
<keyword evidence="8 14" id="KW-0249">Electron transport</keyword>
<dbReference type="Proteomes" id="UP000581447">
    <property type="component" value="Unassembled WGS sequence"/>
</dbReference>
<evidence type="ECO:0000256" key="18">
    <source>
        <dbReference type="SAM" id="SignalP"/>
    </source>
</evidence>
<evidence type="ECO:0000256" key="13">
    <source>
        <dbReference type="ARBA" id="ARBA00047816"/>
    </source>
</evidence>
<dbReference type="GO" id="GO:0004129">
    <property type="term" value="F:cytochrome-c oxidase activity"/>
    <property type="evidence" value="ECO:0007669"/>
    <property type="project" value="UniProtKB-EC"/>
</dbReference>
<evidence type="ECO:0000256" key="14">
    <source>
        <dbReference type="RuleBase" id="RU000456"/>
    </source>
</evidence>
<dbReference type="InterPro" id="IPR036257">
    <property type="entry name" value="Cyt_c_oxidase_su2_TM_sf"/>
</dbReference>
<dbReference type="Gene3D" id="1.10.287.90">
    <property type="match status" value="1"/>
</dbReference>
<keyword evidence="18" id="KW-0732">Signal</keyword>
<evidence type="ECO:0000256" key="2">
    <source>
        <dbReference type="ARBA" id="ARBA00007866"/>
    </source>
</evidence>
<dbReference type="PANTHER" id="PTHR22888:SF9">
    <property type="entry name" value="CYTOCHROME C OXIDASE SUBUNIT 2"/>
    <property type="match status" value="1"/>
</dbReference>
<evidence type="ECO:0000313" key="21">
    <source>
        <dbReference type="EMBL" id="MBB3943898.1"/>
    </source>
</evidence>
<dbReference type="CDD" id="cd13912">
    <property type="entry name" value="CcO_II_C"/>
    <property type="match status" value="1"/>
</dbReference>
<dbReference type="InterPro" id="IPR008972">
    <property type="entry name" value="Cupredoxin"/>
</dbReference>
<dbReference type="InterPro" id="IPR014222">
    <property type="entry name" value="Cyt_c_oxidase_su2"/>
</dbReference>
<evidence type="ECO:0000256" key="4">
    <source>
        <dbReference type="ARBA" id="ARBA00022660"/>
    </source>
</evidence>
<dbReference type="Pfam" id="PF00116">
    <property type="entry name" value="COX2"/>
    <property type="match status" value="1"/>
</dbReference>
<dbReference type="Gene3D" id="2.60.40.420">
    <property type="entry name" value="Cupredoxins - blue copper proteins"/>
    <property type="match status" value="1"/>
</dbReference>
<comment type="subcellular location">
    <subcellularLocation>
        <location evidence="14">Cell membrane</location>
        <topology evidence="14">Multi-pass membrane protein</topology>
    </subcellularLocation>
    <subcellularLocation>
        <location evidence="1">Membrane</location>
        <topology evidence="1">Multi-pass membrane protein</topology>
    </subcellularLocation>
</comment>
<keyword evidence="6 15" id="KW-0479">Metal-binding</keyword>
<evidence type="ECO:0000256" key="1">
    <source>
        <dbReference type="ARBA" id="ARBA00004141"/>
    </source>
</evidence>
<dbReference type="PROSITE" id="PS50857">
    <property type="entry name" value="COX2_CUA"/>
    <property type="match status" value="1"/>
</dbReference>
<keyword evidence="5 14" id="KW-0812">Transmembrane</keyword>
<comment type="caution">
    <text evidence="21">The sequence shown here is derived from an EMBL/GenBank/DDBJ whole genome shotgun (WGS) entry which is preliminary data.</text>
</comment>
<proteinExistence type="inferred from homology"/>
<keyword evidence="22" id="KW-1185">Reference proteome</keyword>
<dbReference type="GO" id="GO:0005886">
    <property type="term" value="C:plasma membrane"/>
    <property type="evidence" value="ECO:0007669"/>
    <property type="project" value="UniProtKB-SubCell"/>
</dbReference>
<evidence type="ECO:0000256" key="17">
    <source>
        <dbReference type="SAM" id="Phobius"/>
    </source>
</evidence>
<evidence type="ECO:0000256" key="11">
    <source>
        <dbReference type="ARBA" id="ARBA00023136"/>
    </source>
</evidence>
<dbReference type="RefSeq" id="WP_344672515.1">
    <property type="nucleotide sequence ID" value="NZ_BAABBG010000022.1"/>
</dbReference>
<evidence type="ECO:0000256" key="12">
    <source>
        <dbReference type="ARBA" id="ARBA00024688"/>
    </source>
</evidence>
<feature type="domain" description="Cytochrome oxidase subunit II copper A binding" evidence="19">
    <location>
        <begin position="185"/>
        <end position="327"/>
    </location>
</feature>
<evidence type="ECO:0000259" key="20">
    <source>
        <dbReference type="PROSITE" id="PS50999"/>
    </source>
</evidence>
<evidence type="ECO:0000256" key="10">
    <source>
        <dbReference type="ARBA" id="ARBA00023008"/>
    </source>
</evidence>
<evidence type="ECO:0000256" key="8">
    <source>
        <dbReference type="ARBA" id="ARBA00022982"/>
    </source>
</evidence>
<dbReference type="GO" id="GO:0042773">
    <property type="term" value="P:ATP synthesis coupled electron transport"/>
    <property type="evidence" value="ECO:0007669"/>
    <property type="project" value="TreeGrafter"/>
</dbReference>
<comment type="cofactor">
    <cofactor evidence="15">
        <name>Cu cation</name>
        <dbReference type="ChEBI" id="CHEBI:23378"/>
    </cofactor>
    <text evidence="15">Binds a copper A center.</text>
</comment>
<dbReference type="GO" id="GO:0016491">
    <property type="term" value="F:oxidoreductase activity"/>
    <property type="evidence" value="ECO:0007669"/>
    <property type="project" value="InterPro"/>
</dbReference>
<keyword evidence="4 14" id="KW-0679">Respiratory chain</keyword>
<dbReference type="PANTHER" id="PTHR22888">
    <property type="entry name" value="CYTOCHROME C OXIDASE, SUBUNIT II"/>
    <property type="match status" value="1"/>
</dbReference>
<accession>A0A840B0L5</accession>
<feature type="domain" description="Cytochrome oxidase subunit II transmembrane region profile" evidence="20">
    <location>
        <begin position="87"/>
        <end position="183"/>
    </location>
</feature>
<keyword evidence="7" id="KW-1278">Translocase</keyword>
<dbReference type="PROSITE" id="PS00078">
    <property type="entry name" value="COX2"/>
    <property type="match status" value="1"/>
</dbReference>
<dbReference type="InterPro" id="IPR034210">
    <property type="entry name" value="CcO_II_C"/>
</dbReference>
<dbReference type="InterPro" id="IPR002429">
    <property type="entry name" value="CcO_II-like_C"/>
</dbReference>
<feature type="transmembrane region" description="Helical" evidence="17">
    <location>
        <begin position="155"/>
        <end position="173"/>
    </location>
</feature>
<evidence type="ECO:0000256" key="15">
    <source>
        <dbReference type="RuleBase" id="RU004024"/>
    </source>
</evidence>
<feature type="region of interest" description="Disordered" evidence="16">
    <location>
        <begin position="332"/>
        <end position="371"/>
    </location>
</feature>
<evidence type="ECO:0000256" key="6">
    <source>
        <dbReference type="ARBA" id="ARBA00022723"/>
    </source>
</evidence>
<keyword evidence="3 14" id="KW-0813">Transport</keyword>
<gene>
    <name evidence="21" type="ORF">GGR91_002162</name>
</gene>
<evidence type="ECO:0000313" key="22">
    <source>
        <dbReference type="Proteomes" id="UP000581447"/>
    </source>
</evidence>
<comment type="similarity">
    <text evidence="2 14">Belongs to the cytochrome c oxidase subunit 2 family.</text>
</comment>
<dbReference type="InterPro" id="IPR011759">
    <property type="entry name" value="Cyt_c_oxidase_su2_TM_dom"/>
</dbReference>
<dbReference type="EMBL" id="JACIEA010000003">
    <property type="protein sequence ID" value="MBB3943898.1"/>
    <property type="molecule type" value="Genomic_DNA"/>
</dbReference>
<dbReference type="PROSITE" id="PS50999">
    <property type="entry name" value="COX2_TM"/>
    <property type="match status" value="1"/>
</dbReference>
<dbReference type="NCBIfam" id="TIGR02866">
    <property type="entry name" value="CoxB"/>
    <property type="match status" value="1"/>
</dbReference>
<evidence type="ECO:0000256" key="7">
    <source>
        <dbReference type="ARBA" id="ARBA00022967"/>
    </source>
</evidence>
<evidence type="ECO:0000256" key="5">
    <source>
        <dbReference type="ARBA" id="ARBA00022692"/>
    </source>
</evidence>
<name>A0A840B0L5_9SPHN</name>
<keyword evidence="11 17" id="KW-0472">Membrane</keyword>
<dbReference type="InterPro" id="IPR045187">
    <property type="entry name" value="CcO_II"/>
</dbReference>
<dbReference type="InterPro" id="IPR001505">
    <property type="entry name" value="Copper_CuA"/>
</dbReference>
<keyword evidence="10 15" id="KW-0186">Copper</keyword>
<dbReference type="SUPFAM" id="SSF49503">
    <property type="entry name" value="Cupredoxins"/>
    <property type="match status" value="1"/>
</dbReference>
<dbReference type="EC" id="7.1.1.9" evidence="15"/>
<feature type="signal peptide" evidence="18">
    <location>
        <begin position="1"/>
        <end position="22"/>
    </location>
</feature>
<evidence type="ECO:0000256" key="9">
    <source>
        <dbReference type="ARBA" id="ARBA00022989"/>
    </source>
</evidence>
<dbReference type="PRINTS" id="PR01166">
    <property type="entry name" value="CYCOXIDASEII"/>
</dbReference>
<dbReference type="GO" id="GO:0005507">
    <property type="term" value="F:copper ion binding"/>
    <property type="evidence" value="ECO:0007669"/>
    <property type="project" value="InterPro"/>
</dbReference>
<dbReference type="AlphaFoldDB" id="A0A840B0L5"/>